<feature type="transmembrane region" description="Helical" evidence="4">
    <location>
        <begin position="123"/>
        <end position="143"/>
    </location>
</feature>
<evidence type="ECO:0000256" key="4">
    <source>
        <dbReference type="SAM" id="Phobius"/>
    </source>
</evidence>
<dbReference type="AlphaFoldDB" id="A0A086A3Y7"/>
<dbReference type="InterPro" id="IPR018060">
    <property type="entry name" value="HTH_AraC"/>
</dbReference>
<dbReference type="eggNOG" id="COG2207">
    <property type="taxonomic scope" value="Bacteria"/>
</dbReference>
<dbReference type="PROSITE" id="PS01124">
    <property type="entry name" value="HTH_ARAC_FAMILY_2"/>
    <property type="match status" value="1"/>
</dbReference>
<protein>
    <recommendedName>
        <fullName evidence="5">HTH araC/xylS-type domain-containing protein</fullName>
    </recommendedName>
</protein>
<evidence type="ECO:0000313" key="6">
    <source>
        <dbReference type="EMBL" id="KFF11401.1"/>
    </source>
</evidence>
<dbReference type="STRING" id="445961.IW15_16830"/>
<dbReference type="Pfam" id="PF12833">
    <property type="entry name" value="HTH_18"/>
    <property type="match status" value="1"/>
</dbReference>
<dbReference type="SMART" id="SM00342">
    <property type="entry name" value="HTH_ARAC"/>
    <property type="match status" value="1"/>
</dbReference>
<evidence type="ECO:0000256" key="3">
    <source>
        <dbReference type="ARBA" id="ARBA00023163"/>
    </source>
</evidence>
<dbReference type="GO" id="GO:0043565">
    <property type="term" value="F:sequence-specific DNA binding"/>
    <property type="evidence" value="ECO:0007669"/>
    <property type="project" value="InterPro"/>
</dbReference>
<evidence type="ECO:0000256" key="1">
    <source>
        <dbReference type="ARBA" id="ARBA00023015"/>
    </source>
</evidence>
<dbReference type="Proteomes" id="UP000028705">
    <property type="component" value="Unassembled WGS sequence"/>
</dbReference>
<evidence type="ECO:0000256" key="2">
    <source>
        <dbReference type="ARBA" id="ARBA00023125"/>
    </source>
</evidence>
<feature type="transmembrane region" description="Helical" evidence="4">
    <location>
        <begin position="48"/>
        <end position="65"/>
    </location>
</feature>
<feature type="transmembrane region" description="Helical" evidence="4">
    <location>
        <begin position="155"/>
        <end position="174"/>
    </location>
</feature>
<dbReference type="SUPFAM" id="SSF46689">
    <property type="entry name" value="Homeodomain-like"/>
    <property type="match status" value="1"/>
</dbReference>
<organism evidence="6 7">
    <name type="scientific">Chryseobacterium soli</name>
    <dbReference type="NCBI Taxonomy" id="445961"/>
    <lineage>
        <taxon>Bacteria</taxon>
        <taxon>Pseudomonadati</taxon>
        <taxon>Bacteroidota</taxon>
        <taxon>Flavobacteriia</taxon>
        <taxon>Flavobacteriales</taxon>
        <taxon>Weeksellaceae</taxon>
        <taxon>Chryseobacterium group</taxon>
        <taxon>Chryseobacterium</taxon>
    </lineage>
</organism>
<feature type="transmembrane region" description="Helical" evidence="4">
    <location>
        <begin position="100"/>
        <end position="116"/>
    </location>
</feature>
<feature type="transmembrane region" description="Helical" evidence="4">
    <location>
        <begin position="77"/>
        <end position="94"/>
    </location>
</feature>
<keyword evidence="4" id="KW-0812">Transmembrane</keyword>
<sequence length="325" mass="38678">MKMKENTTQEKIVQYKKDLIHSYTILMAFIVLIYALIFTFLIPDKIMSWYLFGGLFFSVYSFFIIRKNYRIESLVHAYIIIAPIYNFYVMLAFWDNSVASFVWLLPIPLGAYIFFTRKYVVIYSIYVVLNIILGFLVTKIFHFNFQKHSAEDIKMTDTFLLLSNLAVFLLLVYFKDKIRKVEIYNQVEEKVKGEDKTALGQEKEPAFYEELFEKIEAEMKDKKFYKDINFNISKLSVALNINSRYISQAIRYKGHPNFNNYLNIYRINCVKELLDENDIEKVTLLYIYTEAGFSNQSTFNRVFKQIEKITPSEYITSKQEIDNRF</sequence>
<proteinExistence type="predicted"/>
<evidence type="ECO:0000313" key="7">
    <source>
        <dbReference type="Proteomes" id="UP000028705"/>
    </source>
</evidence>
<evidence type="ECO:0000259" key="5">
    <source>
        <dbReference type="PROSITE" id="PS01124"/>
    </source>
</evidence>
<keyword evidence="4" id="KW-0472">Membrane</keyword>
<keyword evidence="2" id="KW-0238">DNA-binding</keyword>
<dbReference type="GO" id="GO:0003700">
    <property type="term" value="F:DNA-binding transcription factor activity"/>
    <property type="evidence" value="ECO:0007669"/>
    <property type="project" value="InterPro"/>
</dbReference>
<keyword evidence="1" id="KW-0805">Transcription regulation</keyword>
<gene>
    <name evidence="6" type="ORF">IW15_16830</name>
</gene>
<comment type="caution">
    <text evidence="6">The sequence shown here is derived from an EMBL/GenBank/DDBJ whole genome shotgun (WGS) entry which is preliminary data.</text>
</comment>
<keyword evidence="7" id="KW-1185">Reference proteome</keyword>
<dbReference type="Gene3D" id="1.10.10.60">
    <property type="entry name" value="Homeodomain-like"/>
    <property type="match status" value="1"/>
</dbReference>
<dbReference type="EMBL" id="JPRH01000007">
    <property type="protein sequence ID" value="KFF11401.1"/>
    <property type="molecule type" value="Genomic_DNA"/>
</dbReference>
<keyword evidence="4" id="KW-1133">Transmembrane helix</keyword>
<dbReference type="PANTHER" id="PTHR43280">
    <property type="entry name" value="ARAC-FAMILY TRANSCRIPTIONAL REGULATOR"/>
    <property type="match status" value="1"/>
</dbReference>
<dbReference type="OrthoDB" id="9779074at2"/>
<keyword evidence="3" id="KW-0804">Transcription</keyword>
<feature type="transmembrane region" description="Helical" evidence="4">
    <location>
        <begin position="20"/>
        <end position="42"/>
    </location>
</feature>
<name>A0A086A3Y7_9FLAO</name>
<feature type="domain" description="HTH araC/xylS-type" evidence="5">
    <location>
        <begin position="209"/>
        <end position="317"/>
    </location>
</feature>
<reference evidence="6 7" key="1">
    <citation type="submission" date="2014-07" db="EMBL/GenBank/DDBJ databases">
        <title>Genome of Chryseobacterium soli DSM 19298.</title>
        <authorList>
            <person name="Stropko S.J."/>
            <person name="Pipes S.E."/>
            <person name="Newman J."/>
        </authorList>
    </citation>
    <scope>NUCLEOTIDE SEQUENCE [LARGE SCALE GENOMIC DNA]</scope>
    <source>
        <strain evidence="6 7">DSM 19298</strain>
    </source>
</reference>
<accession>A0A086A3Y7</accession>
<dbReference type="InterPro" id="IPR009057">
    <property type="entry name" value="Homeodomain-like_sf"/>
</dbReference>
<dbReference type="PANTHER" id="PTHR43280:SF29">
    <property type="entry name" value="ARAC-FAMILY TRANSCRIPTIONAL REGULATOR"/>
    <property type="match status" value="1"/>
</dbReference>